<comment type="caution">
    <text evidence="2">The sequence shown here is derived from an EMBL/GenBank/DDBJ whole genome shotgun (WGS) entry which is preliminary data.</text>
</comment>
<dbReference type="Proteomes" id="UP001210380">
    <property type="component" value="Unassembled WGS sequence"/>
</dbReference>
<gene>
    <name evidence="2" type="ORF">OU415_06045</name>
</gene>
<evidence type="ECO:0000313" key="2">
    <source>
        <dbReference type="EMBL" id="MDA3624986.1"/>
    </source>
</evidence>
<dbReference type="EMBL" id="JAQGLA010000006">
    <property type="protein sequence ID" value="MDA3624986.1"/>
    <property type="molecule type" value="Genomic_DNA"/>
</dbReference>
<feature type="transmembrane region" description="Helical" evidence="1">
    <location>
        <begin position="78"/>
        <end position="100"/>
    </location>
</feature>
<evidence type="ECO:0000256" key="1">
    <source>
        <dbReference type="SAM" id="Phobius"/>
    </source>
</evidence>
<keyword evidence="3" id="KW-1185">Reference proteome</keyword>
<name>A0ABT4UTD7_9PSEU</name>
<accession>A0ABT4UTD7</accession>
<dbReference type="RefSeq" id="WP_270947581.1">
    <property type="nucleotide sequence ID" value="NZ_JAQGLA010000006.1"/>
</dbReference>
<keyword evidence="1" id="KW-0812">Transmembrane</keyword>
<evidence type="ECO:0000313" key="3">
    <source>
        <dbReference type="Proteomes" id="UP001210380"/>
    </source>
</evidence>
<feature type="transmembrane region" description="Helical" evidence="1">
    <location>
        <begin position="16"/>
        <end position="37"/>
    </location>
</feature>
<protein>
    <submittedName>
        <fullName evidence="2">Uncharacterized protein</fullName>
    </submittedName>
</protein>
<sequence>MNRQTERVRPAHPPTVFLLVITAVLVVDVLLELVWVLGLGSSSYGAANAVRLLLVVVGALVRVGLLIGVWLGKKSARGVLFGVEVFFGLVMVLAALIMGAASTGSAASLLIGLGIALLMFGCAFLLNSRPVRVWCEGEVRSPEPARAPLAQWAQQQGWQVAWNVPSSVLDQLRGQPFHEYRRKQVPVLMRGHHRGAPAMVAQVDFRHLHKATTGPSYYSPGADRYVEPSKTVEHTTTISAVVVELPAPVPELLVGTKRNLLGDVESLFFLNKAQRLFQGRAVGQVATGGPSIAFSAADGYLGDYYLYDADPAYAHAVLTPERATWLKSNRSSGPVFFRLSGRKLVVWAYTELGGVAVVDALLAAADEIVRWIPPAAYQDPAAAQADQRHVPLVQWQIPVG</sequence>
<keyword evidence="1" id="KW-1133">Transmembrane helix</keyword>
<proteinExistence type="predicted"/>
<feature type="transmembrane region" description="Helical" evidence="1">
    <location>
        <begin position="49"/>
        <end position="71"/>
    </location>
</feature>
<keyword evidence="1" id="KW-0472">Membrane</keyword>
<organism evidence="2 3">
    <name type="scientific">Saccharopolyspora oryzae</name>
    <dbReference type="NCBI Taxonomy" id="2997343"/>
    <lineage>
        <taxon>Bacteria</taxon>
        <taxon>Bacillati</taxon>
        <taxon>Actinomycetota</taxon>
        <taxon>Actinomycetes</taxon>
        <taxon>Pseudonocardiales</taxon>
        <taxon>Pseudonocardiaceae</taxon>
        <taxon>Saccharopolyspora</taxon>
    </lineage>
</organism>
<reference evidence="2 3" key="1">
    <citation type="submission" date="2022-11" db="EMBL/GenBank/DDBJ databases">
        <title>Draft genome sequence of Saccharopolyspora sp. WRP15-2 isolated from rhizosphere soils of wild rice in Thailand.</title>
        <authorList>
            <person name="Duangmal K."/>
            <person name="Kammanee S."/>
            <person name="Muangham S."/>
        </authorList>
    </citation>
    <scope>NUCLEOTIDE SEQUENCE [LARGE SCALE GENOMIC DNA]</scope>
    <source>
        <strain evidence="2 3">WRP15-2</strain>
    </source>
</reference>
<feature type="transmembrane region" description="Helical" evidence="1">
    <location>
        <begin position="106"/>
        <end position="126"/>
    </location>
</feature>